<reference evidence="1" key="1">
    <citation type="journal article" date="2014" name="Front. Microbiol.">
        <title>High frequency of phylogenetically diverse reductive dehalogenase-homologous genes in deep subseafloor sedimentary metagenomes.</title>
        <authorList>
            <person name="Kawai M."/>
            <person name="Futagami T."/>
            <person name="Toyoda A."/>
            <person name="Takaki Y."/>
            <person name="Nishi S."/>
            <person name="Hori S."/>
            <person name="Arai W."/>
            <person name="Tsubouchi T."/>
            <person name="Morono Y."/>
            <person name="Uchiyama I."/>
            <person name="Ito T."/>
            <person name="Fujiyama A."/>
            <person name="Inagaki F."/>
            <person name="Takami H."/>
        </authorList>
    </citation>
    <scope>NUCLEOTIDE SEQUENCE</scope>
    <source>
        <strain evidence="1">Expedition CK06-06</strain>
    </source>
</reference>
<organism evidence="1">
    <name type="scientific">marine sediment metagenome</name>
    <dbReference type="NCBI Taxonomy" id="412755"/>
    <lineage>
        <taxon>unclassified sequences</taxon>
        <taxon>metagenomes</taxon>
        <taxon>ecological metagenomes</taxon>
    </lineage>
</organism>
<dbReference type="EMBL" id="BARW01041294">
    <property type="protein sequence ID" value="GAJ23609.1"/>
    <property type="molecule type" value="Genomic_DNA"/>
</dbReference>
<evidence type="ECO:0000313" key="1">
    <source>
        <dbReference type="EMBL" id="GAJ23609.1"/>
    </source>
</evidence>
<proteinExistence type="predicted"/>
<protein>
    <submittedName>
        <fullName evidence="1">Uncharacterized protein</fullName>
    </submittedName>
</protein>
<gene>
    <name evidence="1" type="ORF">S12H4_61924</name>
</gene>
<name>X1V1P2_9ZZZZ</name>
<sequence>MHQIIEEEILHVIQWLKSEHKLNEAEVDRLRNILIKIAHNYFDDRFNSGENIAKEELDYGAWFQPNIDSYLSNLPHH</sequence>
<comment type="caution">
    <text evidence="1">The sequence shown here is derived from an EMBL/GenBank/DDBJ whole genome shotgun (WGS) entry which is preliminary data.</text>
</comment>
<accession>X1V1P2</accession>
<dbReference type="AlphaFoldDB" id="X1V1P2"/>
<feature type="non-terminal residue" evidence="1">
    <location>
        <position position="77"/>
    </location>
</feature>